<dbReference type="PANTHER" id="PTHR15654:SF2">
    <property type="entry name" value="COILED-COIL DOMAIN-CONTAINING PROTEIN 113"/>
    <property type="match status" value="1"/>
</dbReference>
<dbReference type="InterPro" id="IPR025254">
    <property type="entry name" value="CCDC113/CCDC96_CC"/>
</dbReference>
<protein>
    <recommendedName>
        <fullName evidence="6">Cilia- and flagella-associated protein 263</fullName>
    </recommendedName>
</protein>
<evidence type="ECO:0000256" key="5">
    <source>
        <dbReference type="ARBA" id="ARBA00044506"/>
    </source>
</evidence>
<comment type="similarity">
    <text evidence="5">Belongs to the CFAP263 family.</text>
</comment>
<keyword evidence="7" id="KW-1185">Reference proteome</keyword>
<dbReference type="AlphaFoldDB" id="A0A6P7T9B3"/>
<evidence type="ECO:0000313" key="7">
    <source>
        <dbReference type="Proteomes" id="UP000515154"/>
    </source>
</evidence>
<evidence type="ECO:0000313" key="8">
    <source>
        <dbReference type="RefSeq" id="XP_029646975.2"/>
    </source>
</evidence>
<evidence type="ECO:0000256" key="3">
    <source>
        <dbReference type="ARBA" id="ARBA00023054"/>
    </source>
</evidence>
<proteinExistence type="inferred from homology"/>
<reference evidence="8" key="1">
    <citation type="submission" date="2025-08" db="UniProtKB">
        <authorList>
            <consortium name="RefSeq"/>
        </authorList>
    </citation>
    <scope>IDENTIFICATION</scope>
</reference>
<dbReference type="InterPro" id="IPR051885">
    <property type="entry name" value="CC_CF"/>
</dbReference>
<evidence type="ECO:0000256" key="2">
    <source>
        <dbReference type="ARBA" id="ARBA00022794"/>
    </source>
</evidence>
<dbReference type="KEGG" id="osn:115220915"/>
<keyword evidence="3" id="KW-0175">Coiled coil</keyword>
<accession>A0A6P7T9B3</accession>
<organism evidence="7 8">
    <name type="scientific">Octopus sinensis</name>
    <name type="common">East Asian common octopus</name>
    <dbReference type="NCBI Taxonomy" id="2607531"/>
    <lineage>
        <taxon>Eukaryota</taxon>
        <taxon>Metazoa</taxon>
        <taxon>Spiralia</taxon>
        <taxon>Lophotrochozoa</taxon>
        <taxon>Mollusca</taxon>
        <taxon>Cephalopoda</taxon>
        <taxon>Coleoidea</taxon>
        <taxon>Octopodiformes</taxon>
        <taxon>Octopoda</taxon>
        <taxon>Incirrata</taxon>
        <taxon>Octopodidae</taxon>
        <taxon>Octopus</taxon>
    </lineage>
</organism>
<gene>
    <name evidence="8" type="primary">LOC115220915</name>
</gene>
<dbReference type="Proteomes" id="UP000515154">
    <property type="component" value="Linkage group LG17"/>
</dbReference>
<evidence type="ECO:0000256" key="4">
    <source>
        <dbReference type="ARBA" id="ARBA00023273"/>
    </source>
</evidence>
<comment type="subcellular location">
    <subcellularLocation>
        <location evidence="1">Cell projection</location>
        <location evidence="1">Cilium</location>
    </subcellularLocation>
</comment>
<dbReference type="GO" id="GO:0060271">
    <property type="term" value="P:cilium assembly"/>
    <property type="evidence" value="ECO:0007669"/>
    <property type="project" value="TreeGrafter"/>
</dbReference>
<dbReference type="RefSeq" id="XP_029646975.2">
    <property type="nucleotide sequence ID" value="XM_029791115.2"/>
</dbReference>
<keyword evidence="2" id="KW-0970">Cilium biogenesis/degradation</keyword>
<name>A0A6P7T9B3_9MOLL</name>
<dbReference type="GO" id="GO:0005930">
    <property type="term" value="C:axoneme"/>
    <property type="evidence" value="ECO:0007669"/>
    <property type="project" value="TreeGrafter"/>
</dbReference>
<evidence type="ECO:0000256" key="1">
    <source>
        <dbReference type="ARBA" id="ARBA00004138"/>
    </source>
</evidence>
<evidence type="ECO:0000256" key="6">
    <source>
        <dbReference type="ARBA" id="ARBA00044798"/>
    </source>
</evidence>
<sequence>MVDRSETYSCSTATTNEVGDERLLEMTEEQLENLVKDLEEKNVVLEIETKMFEDFYEKQDLNSVMLNASNNTSSFGSTGEISRPIGRKRSKVRNTIDRTLRLTTNQKCDIAQKTVEKLKTEIKKTADEAEKVVDTYKATSEQYELEQSDLKKERMEFERDIVKGARNPDTKKTTAERVIRYFEDRFRAKDALIEKFRLKISTQRTQMKKLLLQLKQKEEMGEVLHAVDFNQLKIENQQYMEKIEERNHDLLHLKQEAGKTQQALNSIKRKLQELMTESKKLETEIKIQEDLQAKIDAEFEQVTEQKLQAEKTNENLKEHLSDYQVPAVMDFVTESAKLRELQKMKTTWQRKVEIIKMSYDSHQKKWLALKKSSQQIHR</sequence>
<dbReference type="Pfam" id="PF13870">
    <property type="entry name" value="CCDC113_CCDC96_CC"/>
    <property type="match status" value="1"/>
</dbReference>
<dbReference type="GO" id="GO:0036064">
    <property type="term" value="C:ciliary basal body"/>
    <property type="evidence" value="ECO:0007669"/>
    <property type="project" value="TreeGrafter"/>
</dbReference>
<dbReference type="PANTHER" id="PTHR15654">
    <property type="entry name" value="COILED-COIL DOMAIN-CONTAINING PROTEIN 113-RELATED"/>
    <property type="match status" value="1"/>
</dbReference>
<keyword evidence="4" id="KW-0966">Cell projection</keyword>